<protein>
    <recommendedName>
        <fullName evidence="3">HTH tetR-type domain-containing protein</fullName>
    </recommendedName>
</protein>
<evidence type="ECO:0000256" key="1">
    <source>
        <dbReference type="ARBA" id="ARBA00023125"/>
    </source>
</evidence>
<dbReference type="GO" id="GO:0003700">
    <property type="term" value="F:DNA-binding transcription factor activity"/>
    <property type="evidence" value="ECO:0007669"/>
    <property type="project" value="TreeGrafter"/>
</dbReference>
<sequence>MRERLLETADRLFYAEGIHAVGIDRVIVESGVAKSTMYVHFRTKEDLVASICVAAAIPRASG</sequence>
<evidence type="ECO:0000313" key="5">
    <source>
        <dbReference type="Proteomes" id="UP000430079"/>
    </source>
</evidence>
<evidence type="ECO:0000256" key="2">
    <source>
        <dbReference type="PROSITE-ProRule" id="PRU00335"/>
    </source>
</evidence>
<reference evidence="4 5" key="1">
    <citation type="submission" date="2019-12" db="EMBL/GenBank/DDBJ databases">
        <title>Whole genome shotgun sequence of Streptomyces hygroscopicus subsp. glebosus NBRC 13786.</title>
        <authorList>
            <person name="Ichikawa N."/>
            <person name="Kimura A."/>
            <person name="Kitahashi Y."/>
            <person name="Komaki H."/>
            <person name="Tamura T."/>
        </authorList>
    </citation>
    <scope>NUCLEOTIDE SEQUENCE [LARGE SCALE GENOMIC DNA]</scope>
    <source>
        <strain evidence="4 5">NBRC 13786</strain>
    </source>
</reference>
<feature type="DNA-binding region" description="H-T-H motif" evidence="2">
    <location>
        <begin position="22"/>
        <end position="41"/>
    </location>
</feature>
<evidence type="ECO:0000259" key="3">
    <source>
        <dbReference type="PROSITE" id="PS50977"/>
    </source>
</evidence>
<gene>
    <name evidence="4" type="ORF">Sgleb_14460</name>
</gene>
<dbReference type="AlphaFoldDB" id="A0A640SPR2"/>
<organism evidence="4 5">
    <name type="scientific">Streptomyces glebosus</name>
    <dbReference type="NCBI Taxonomy" id="249580"/>
    <lineage>
        <taxon>Bacteria</taxon>
        <taxon>Bacillati</taxon>
        <taxon>Actinomycetota</taxon>
        <taxon>Actinomycetes</taxon>
        <taxon>Kitasatosporales</taxon>
        <taxon>Streptomycetaceae</taxon>
        <taxon>Streptomyces</taxon>
    </lineage>
</organism>
<dbReference type="Proteomes" id="UP000430079">
    <property type="component" value="Unassembled WGS sequence"/>
</dbReference>
<dbReference type="EMBL" id="BLIO01000001">
    <property type="protein sequence ID" value="GFE13399.1"/>
    <property type="molecule type" value="Genomic_DNA"/>
</dbReference>
<dbReference type="Pfam" id="PF00440">
    <property type="entry name" value="TetR_N"/>
    <property type="match status" value="1"/>
</dbReference>
<proteinExistence type="predicted"/>
<accession>A0A640SPR2</accession>
<dbReference type="SUPFAM" id="SSF46689">
    <property type="entry name" value="Homeodomain-like"/>
    <property type="match status" value="1"/>
</dbReference>
<comment type="caution">
    <text evidence="4">The sequence shown here is derived from an EMBL/GenBank/DDBJ whole genome shotgun (WGS) entry which is preliminary data.</text>
</comment>
<dbReference type="PRINTS" id="PR00455">
    <property type="entry name" value="HTHTETR"/>
</dbReference>
<name>A0A640SPR2_9ACTN</name>
<dbReference type="PANTHER" id="PTHR30055">
    <property type="entry name" value="HTH-TYPE TRANSCRIPTIONAL REGULATOR RUTR"/>
    <property type="match status" value="1"/>
</dbReference>
<keyword evidence="1 2" id="KW-0238">DNA-binding</keyword>
<keyword evidence="5" id="KW-1185">Reference proteome</keyword>
<dbReference type="GO" id="GO:0000976">
    <property type="term" value="F:transcription cis-regulatory region binding"/>
    <property type="evidence" value="ECO:0007669"/>
    <property type="project" value="TreeGrafter"/>
</dbReference>
<dbReference type="InterPro" id="IPR050109">
    <property type="entry name" value="HTH-type_TetR-like_transc_reg"/>
</dbReference>
<feature type="domain" description="HTH tetR-type" evidence="3">
    <location>
        <begin position="1"/>
        <end position="59"/>
    </location>
</feature>
<evidence type="ECO:0000313" key="4">
    <source>
        <dbReference type="EMBL" id="GFE13399.1"/>
    </source>
</evidence>
<dbReference type="PROSITE" id="PS50977">
    <property type="entry name" value="HTH_TETR_2"/>
    <property type="match status" value="1"/>
</dbReference>
<dbReference type="InterPro" id="IPR009057">
    <property type="entry name" value="Homeodomain-like_sf"/>
</dbReference>
<dbReference type="InterPro" id="IPR001647">
    <property type="entry name" value="HTH_TetR"/>
</dbReference>
<dbReference type="Gene3D" id="1.10.357.10">
    <property type="entry name" value="Tetracycline Repressor, domain 2"/>
    <property type="match status" value="1"/>
</dbReference>
<dbReference type="PANTHER" id="PTHR30055:SF200">
    <property type="entry name" value="HTH-TYPE TRANSCRIPTIONAL REPRESSOR BDCR"/>
    <property type="match status" value="1"/>
</dbReference>